<dbReference type="eggNOG" id="COG0503">
    <property type="taxonomic scope" value="Bacteria"/>
</dbReference>
<reference evidence="3 4" key="1">
    <citation type="submission" date="2013-04" db="EMBL/GenBank/DDBJ databases">
        <title>Draft genome of the heavy metal tolerant bacterium Lysinibacillus sphaericus strain OT4b.31.</title>
        <authorList>
            <person name="Pena-Montenegro T.D."/>
            <person name="Dussan J."/>
        </authorList>
    </citation>
    <scope>NUCLEOTIDE SEQUENCE [LARGE SCALE GENOMIC DNA]</scope>
    <source>
        <strain evidence="3 4">OT4b.31</strain>
    </source>
</reference>
<organism evidence="3 4">
    <name type="scientific">Lysinibacillus sphaericus OT4b.31</name>
    <dbReference type="NCBI Taxonomy" id="1285586"/>
    <lineage>
        <taxon>Bacteria</taxon>
        <taxon>Bacillati</taxon>
        <taxon>Bacillota</taxon>
        <taxon>Bacilli</taxon>
        <taxon>Bacillales</taxon>
        <taxon>Bacillaceae</taxon>
        <taxon>Lysinibacillus</taxon>
    </lineage>
</organism>
<dbReference type="InterPro" id="IPR029057">
    <property type="entry name" value="PRTase-like"/>
</dbReference>
<dbReference type="Gene3D" id="3.40.50.2020">
    <property type="match status" value="1"/>
</dbReference>
<feature type="domain" description="TRSP" evidence="1">
    <location>
        <begin position="308"/>
        <end position="433"/>
    </location>
</feature>
<name>R7ZKE7_LYSSH</name>
<dbReference type="RefSeq" id="WP_010857256.1">
    <property type="nucleotide sequence ID" value="NZ_KB933398.1"/>
</dbReference>
<dbReference type="HOGENOM" id="CLU_048544_1_0_9"/>
<gene>
    <name evidence="3" type="ORF">H131_01430</name>
</gene>
<dbReference type="OrthoDB" id="56827at2"/>
<dbReference type="PIRSF" id="PIRSF020967">
    <property type="entry name" value="UCP020967"/>
    <property type="match status" value="1"/>
</dbReference>
<dbReference type="Pfam" id="PF12500">
    <property type="entry name" value="TRSP"/>
    <property type="match status" value="1"/>
</dbReference>
<evidence type="ECO:0000259" key="2">
    <source>
        <dbReference type="Pfam" id="PF15609"/>
    </source>
</evidence>
<evidence type="ECO:0000259" key="1">
    <source>
        <dbReference type="Pfam" id="PF12500"/>
    </source>
</evidence>
<protein>
    <recommendedName>
        <fullName evidence="5">Adenine/guanine phosphoribosyltransferase</fullName>
    </recommendedName>
</protein>
<dbReference type="Proteomes" id="UP000013911">
    <property type="component" value="Unassembled WGS sequence"/>
</dbReference>
<dbReference type="InterPro" id="IPR011214">
    <property type="entry name" value="UCP020967"/>
</dbReference>
<dbReference type="InterPro" id="IPR022537">
    <property type="entry name" value="TRSP_dom"/>
</dbReference>
<evidence type="ECO:0000313" key="4">
    <source>
        <dbReference type="Proteomes" id="UP000013911"/>
    </source>
</evidence>
<evidence type="ECO:0008006" key="5">
    <source>
        <dbReference type="Google" id="ProtNLM"/>
    </source>
</evidence>
<dbReference type="AlphaFoldDB" id="R7ZKE7"/>
<dbReference type="CDD" id="cd06223">
    <property type="entry name" value="PRTases_typeI"/>
    <property type="match status" value="1"/>
</dbReference>
<feature type="domain" description="Orotate phosphoribosyltransferase-like" evidence="2">
    <location>
        <begin position="32"/>
        <end position="252"/>
    </location>
</feature>
<dbReference type="Pfam" id="PF15609">
    <property type="entry name" value="PRTase_2"/>
    <property type="match status" value="1"/>
</dbReference>
<dbReference type="InterPro" id="IPR000836">
    <property type="entry name" value="PRTase_dom"/>
</dbReference>
<proteinExistence type="predicted"/>
<dbReference type="SUPFAM" id="SSF53271">
    <property type="entry name" value="PRTase-like"/>
    <property type="match status" value="1"/>
</dbReference>
<evidence type="ECO:0000313" key="3">
    <source>
        <dbReference type="EMBL" id="EON74509.1"/>
    </source>
</evidence>
<comment type="caution">
    <text evidence="3">The sequence shown here is derived from an EMBL/GenBank/DDBJ whole genome shotgun (WGS) entry which is preliminary data.</text>
</comment>
<dbReference type="InterPro" id="IPR041688">
    <property type="entry name" value="PRTase_2"/>
</dbReference>
<sequence length="455" mass="51930">MTQRKSRLNIFQDYEMAISLTHNPYNFAITDLFKMATRINKKRQFLFVSTVLGKHLAVRPQVPMLTGTLLAMMYHQKLVGEEASLLPTVVRALKQPQNVQEILQRVEAQPLELLEETLFIGFAETATALGHAVFNAFGSKAMYIHTTREFLPELEAFVTFEEEHSHATSHRVYCEQPEKLLQAKRIVLIDDEITTGNTVVNIIETLRQKFPNVKHYSVLSILDWRSAQQQVYFNDMEKQWDVTIDFVTMMGGHFSCDGEPHLSSKQVEVTTQEAPLTLLSIKEAIEQKCYRSIAENGIENEAPYMLATGRFMLTTDQHVEQKNTLKGIARQLKERRTDGPALVIGTGEFMYVPMQLASYLGEDVYVQSTTRSPIYCAQETGYTITEKIAFESPENNGVENYLYNVQSHPYSELFLVVERIANKEVVARVVHALQTVSNAKIYVVCMHELEEQLCD</sequence>
<dbReference type="PATRIC" id="fig|1285586.5.peg.283"/>
<dbReference type="EMBL" id="AQPX01000003">
    <property type="protein sequence ID" value="EON74509.1"/>
    <property type="molecule type" value="Genomic_DNA"/>
</dbReference>
<accession>R7ZKE7</accession>